<gene>
    <name evidence="1" type="ORF">A4G23_04709</name>
</gene>
<name>A0A1D8G8P0_9ACTN</name>
<accession>A0A1D8G8P0</accession>
<dbReference type="Proteomes" id="UP000095349">
    <property type="component" value="Chromosome"/>
</dbReference>
<dbReference type="AlphaFoldDB" id="A0A1D8G8P0"/>
<reference evidence="1 2" key="1">
    <citation type="submission" date="2016-09" db="EMBL/GenBank/DDBJ databases">
        <title>Streptomyces rubrolavendulae MJM4426 Genome sequencing and assembly.</title>
        <authorList>
            <person name="Kim J.-G."/>
        </authorList>
    </citation>
    <scope>NUCLEOTIDE SEQUENCE [LARGE SCALE GENOMIC DNA]</scope>
    <source>
        <strain evidence="1 2">MJM4426</strain>
    </source>
</reference>
<evidence type="ECO:0000313" key="2">
    <source>
        <dbReference type="Proteomes" id="UP000095349"/>
    </source>
</evidence>
<keyword evidence="2" id="KW-1185">Reference proteome</keyword>
<evidence type="ECO:0000313" key="1">
    <source>
        <dbReference type="EMBL" id="AOT61819.1"/>
    </source>
</evidence>
<sequence length="51" mass="5476">MMSLWGGVSTRVVAVVNALTSLSVALASERRRRVSARSIAVGASERHRAPR</sequence>
<organism evidence="1 2">
    <name type="scientific">Streptomyces rubrolavendulae</name>
    <dbReference type="NCBI Taxonomy" id="285473"/>
    <lineage>
        <taxon>Bacteria</taxon>
        <taxon>Bacillati</taxon>
        <taxon>Actinomycetota</taxon>
        <taxon>Actinomycetes</taxon>
        <taxon>Kitasatosporales</taxon>
        <taxon>Streptomycetaceae</taxon>
        <taxon>Streptomyces</taxon>
    </lineage>
</organism>
<dbReference type="KEGG" id="srn:A4G23_04709"/>
<proteinExistence type="predicted"/>
<dbReference type="EMBL" id="CP017316">
    <property type="protein sequence ID" value="AOT61819.1"/>
    <property type="molecule type" value="Genomic_DNA"/>
</dbReference>
<protein>
    <submittedName>
        <fullName evidence="1">Uncharacterized protein</fullName>
    </submittedName>
</protein>